<evidence type="ECO:0000256" key="11">
    <source>
        <dbReference type="ARBA" id="ARBA00023303"/>
    </source>
</evidence>
<feature type="transmembrane region" description="Helical" evidence="12">
    <location>
        <begin position="722"/>
        <end position="741"/>
    </location>
</feature>
<dbReference type="AlphaFoldDB" id="H3GS39"/>
<dbReference type="VEuPathDB" id="FungiDB:KRP23_3500"/>
<dbReference type="GO" id="GO:0071805">
    <property type="term" value="P:potassium ion transmembrane transport"/>
    <property type="evidence" value="ECO:0000318"/>
    <property type="project" value="GO_Central"/>
</dbReference>
<dbReference type="PRINTS" id="PR00169">
    <property type="entry name" value="KCHANNEL"/>
</dbReference>
<dbReference type="Proteomes" id="UP000005238">
    <property type="component" value="Unassembled WGS sequence"/>
</dbReference>
<dbReference type="VEuPathDB" id="FungiDB:KRP22_3263"/>
<dbReference type="eggNOG" id="KOG4390">
    <property type="taxonomic scope" value="Eukaryota"/>
</dbReference>
<keyword evidence="9" id="KW-0406">Ion transport</keyword>
<dbReference type="Gene3D" id="1.10.287.70">
    <property type="match status" value="2"/>
</dbReference>
<proteinExistence type="predicted"/>
<organism evidence="14 15">
    <name type="scientific">Phytophthora ramorum</name>
    <name type="common">Sudden oak death agent</name>
    <dbReference type="NCBI Taxonomy" id="164328"/>
    <lineage>
        <taxon>Eukaryota</taxon>
        <taxon>Sar</taxon>
        <taxon>Stramenopiles</taxon>
        <taxon>Oomycota</taxon>
        <taxon>Peronosporomycetes</taxon>
        <taxon>Peronosporales</taxon>
        <taxon>Peronosporaceae</taxon>
        <taxon>Phytophthora</taxon>
    </lineage>
</organism>
<evidence type="ECO:0000256" key="8">
    <source>
        <dbReference type="ARBA" id="ARBA00022989"/>
    </source>
</evidence>
<keyword evidence="10 12" id="KW-0472">Membrane</keyword>
<sequence length="966" mass="109661">MPLYAAISPTFSTQEESLDALVNSAFYAESMIKGTGAGTTKHATTLGRFEKIFAFMVDPNSSRGASLYSFFIACAAFTSCFILFLQTLDGPNHHSSEPEYPKLPNEIGYYDADLVFTVIFTPELFIRLVIWPSLWNEHEYLTERRLKPFLRDFFNWFDVAAIVPFYTDLIFGKEKSFVIMRLCRLLRIFKLARNHSGTYILLRAIRASVAPISVALIFFTEIVLFFSVVMYMVDPSYDRNKPGFSDLLTTGYFVVVTVATIGYGDITPTKGNVASRCFAVMIIMSGTLFMSMPLAIIGTEFDRAWKQHAESVKKIQQLQAGAQVTTPANIDLAAATGDNHAHQKHEILVKYNAPNKLYLRLAALTGETSLITQALVTEATSHDFNLSQLRGIVDDLKQTTELCFLKCEELAVMVRDMIIAESEEVAAPPTWKEWARITVQDPESSLLARAVSRWVKFCLIWSMIIVVFQTMPDLQTYGEQTYLCERRVQRYCETVGGINPGGNDPGCFSVDDPSTKLRFGCSDAEKLSDLSCYGYPGNFGSSTVDDRLSCAGSDKVLLSVLSTNVSKESFRDHLDLVLPFRQDKNLIPADRRTSVCKKWECDNLHVTFFEFGNGYVAMEYLFTLTYLFEFAAALFICEDYRAFFKNPLVFIEMASFIPFFVYEGQRFLTDTTPIYVIPPASRDFLTFLRLLRLFRIFKIQQSIPVTKVLWESISKTSARLTIPYFMLMVVTTILSFIMFELEKGQECFYGQACIIGEHNMTFPAELEGSLPGKRFLVNFKGQISSFDDFFSAFWFVIVTLATVGYGDMEPVTSSGKLVAVVAMIFGACYTAMPLTLVGSQFNKSYLEYKRREALLRTKQEVGKPYIVQRSELQRWENFARNESFTQMLQLLREQLEPLLDTIEKSEVDIIDDVNKAEIFNLSKELKRIIFSERLQVMRVSVIVNYLRKEGIRLAEQQVTALQSVVS</sequence>
<evidence type="ECO:0000256" key="3">
    <source>
        <dbReference type="ARBA" id="ARBA00022538"/>
    </source>
</evidence>
<name>H3GS39_PHYRM</name>
<feature type="transmembrane region" description="Helical" evidence="12">
    <location>
        <begin position="789"/>
        <end position="806"/>
    </location>
</feature>
<reference evidence="15" key="1">
    <citation type="journal article" date="2006" name="Science">
        <title>Phytophthora genome sequences uncover evolutionary origins and mechanisms of pathogenesis.</title>
        <authorList>
            <person name="Tyler B.M."/>
            <person name="Tripathy S."/>
            <person name="Zhang X."/>
            <person name="Dehal P."/>
            <person name="Jiang R.H."/>
            <person name="Aerts A."/>
            <person name="Arredondo F.D."/>
            <person name="Baxter L."/>
            <person name="Bensasson D."/>
            <person name="Beynon J.L."/>
            <person name="Chapman J."/>
            <person name="Damasceno C.M."/>
            <person name="Dorrance A.E."/>
            <person name="Dou D."/>
            <person name="Dickerman A.W."/>
            <person name="Dubchak I.L."/>
            <person name="Garbelotto M."/>
            <person name="Gijzen M."/>
            <person name="Gordon S.G."/>
            <person name="Govers F."/>
            <person name="Grunwald N.J."/>
            <person name="Huang W."/>
            <person name="Ivors K.L."/>
            <person name="Jones R.W."/>
            <person name="Kamoun S."/>
            <person name="Krampis K."/>
            <person name="Lamour K.H."/>
            <person name="Lee M.K."/>
            <person name="McDonald W.H."/>
            <person name="Medina M."/>
            <person name="Meijer H.J."/>
            <person name="Nordberg E.K."/>
            <person name="Maclean D.J."/>
            <person name="Ospina-Giraldo M.D."/>
            <person name="Morris P.F."/>
            <person name="Phuntumart V."/>
            <person name="Putnam N.H."/>
            <person name="Rash S."/>
            <person name="Rose J.K."/>
            <person name="Sakihama Y."/>
            <person name="Salamov A.A."/>
            <person name="Savidor A."/>
            <person name="Scheuring C.F."/>
            <person name="Smith B.M."/>
            <person name="Sobral B.W."/>
            <person name="Terry A."/>
            <person name="Torto-Alalibo T.A."/>
            <person name="Win J."/>
            <person name="Xu Z."/>
            <person name="Zhang H."/>
            <person name="Grigoriev I.V."/>
            <person name="Rokhsar D.S."/>
            <person name="Boore J.L."/>
        </authorList>
    </citation>
    <scope>NUCLEOTIDE SEQUENCE [LARGE SCALE GENOMIC DNA]</scope>
    <source>
        <strain evidence="15">Pr102</strain>
    </source>
</reference>
<dbReference type="InterPro" id="IPR005821">
    <property type="entry name" value="Ion_trans_dom"/>
</dbReference>
<evidence type="ECO:0000313" key="14">
    <source>
        <dbReference type="EnsemblProtists" id="Phyra79753"/>
    </source>
</evidence>
<dbReference type="PANTHER" id="PTHR11537:SF254">
    <property type="entry name" value="POTASSIUM VOLTAGE-GATED CHANNEL PROTEIN SHAB"/>
    <property type="match status" value="1"/>
</dbReference>
<dbReference type="InParanoid" id="H3GS39"/>
<feature type="domain" description="Ion transport" evidence="13">
    <location>
        <begin position="66"/>
        <end position="304"/>
    </location>
</feature>
<evidence type="ECO:0000256" key="2">
    <source>
        <dbReference type="ARBA" id="ARBA00022448"/>
    </source>
</evidence>
<reference evidence="14" key="2">
    <citation type="submission" date="2015-06" db="UniProtKB">
        <authorList>
            <consortium name="EnsemblProtists"/>
        </authorList>
    </citation>
    <scope>IDENTIFICATION</scope>
    <source>
        <strain evidence="14">Pr102</strain>
    </source>
</reference>
<evidence type="ECO:0000256" key="7">
    <source>
        <dbReference type="ARBA" id="ARBA00022958"/>
    </source>
</evidence>
<evidence type="ECO:0000256" key="10">
    <source>
        <dbReference type="ARBA" id="ARBA00023136"/>
    </source>
</evidence>
<keyword evidence="8 12" id="KW-1133">Transmembrane helix</keyword>
<evidence type="ECO:0000259" key="13">
    <source>
        <dbReference type="Pfam" id="PF00520"/>
    </source>
</evidence>
<dbReference type="InterPro" id="IPR028325">
    <property type="entry name" value="VG_K_chnl"/>
</dbReference>
<evidence type="ECO:0000313" key="15">
    <source>
        <dbReference type="Proteomes" id="UP000005238"/>
    </source>
</evidence>
<dbReference type="GO" id="GO:0005249">
    <property type="term" value="F:voltage-gated potassium channel activity"/>
    <property type="evidence" value="ECO:0007669"/>
    <property type="project" value="InterPro"/>
</dbReference>
<protein>
    <recommendedName>
        <fullName evidence="13">Ion transport domain-containing protein</fullName>
    </recommendedName>
</protein>
<feature type="transmembrane region" description="Helical" evidence="12">
    <location>
        <begin position="244"/>
        <end position="266"/>
    </location>
</feature>
<dbReference type="GO" id="GO:0008076">
    <property type="term" value="C:voltage-gated potassium channel complex"/>
    <property type="evidence" value="ECO:0007669"/>
    <property type="project" value="InterPro"/>
</dbReference>
<dbReference type="GeneID" id="94224172"/>
<evidence type="ECO:0000256" key="1">
    <source>
        <dbReference type="ARBA" id="ARBA00004141"/>
    </source>
</evidence>
<dbReference type="PANTHER" id="PTHR11537">
    <property type="entry name" value="VOLTAGE-GATED POTASSIUM CHANNEL"/>
    <property type="match status" value="1"/>
</dbReference>
<dbReference type="FunFam" id="1.10.287.70:FF:000237">
    <property type="entry name" value="Voltage-gated Ion Channel (VIC) Superfamily"/>
    <property type="match status" value="1"/>
</dbReference>
<evidence type="ECO:0000256" key="12">
    <source>
        <dbReference type="SAM" id="Phobius"/>
    </source>
</evidence>
<dbReference type="GO" id="GO:0001508">
    <property type="term" value="P:action potential"/>
    <property type="evidence" value="ECO:0000318"/>
    <property type="project" value="GO_Central"/>
</dbReference>
<keyword evidence="6" id="KW-0851">Voltage-gated channel</keyword>
<dbReference type="STRING" id="164328.H3GS39"/>
<evidence type="ECO:0000256" key="6">
    <source>
        <dbReference type="ARBA" id="ARBA00022882"/>
    </source>
</evidence>
<feature type="transmembrane region" description="Helical" evidence="12">
    <location>
        <begin position="209"/>
        <end position="232"/>
    </location>
</feature>
<dbReference type="eggNOG" id="KOG1545">
    <property type="taxonomic scope" value="Eukaryota"/>
</dbReference>
<accession>H3GS39</accession>
<dbReference type="GO" id="GO:0016020">
    <property type="term" value="C:membrane"/>
    <property type="evidence" value="ECO:0000318"/>
    <property type="project" value="GO_Central"/>
</dbReference>
<evidence type="ECO:0000256" key="9">
    <source>
        <dbReference type="ARBA" id="ARBA00023065"/>
    </source>
</evidence>
<dbReference type="EnsemblProtists" id="Phyra79753">
    <property type="protein sequence ID" value="Phyra79753"/>
    <property type="gene ID" value="Phyra79753"/>
</dbReference>
<dbReference type="OrthoDB" id="415460at2759"/>
<dbReference type="HOGENOM" id="CLU_005617_1_0_1"/>
<dbReference type="OMA" id="TIPYFML"/>
<keyword evidence="15" id="KW-1185">Reference proteome</keyword>
<evidence type="ECO:0000256" key="4">
    <source>
        <dbReference type="ARBA" id="ARBA00022692"/>
    </source>
</evidence>
<feature type="transmembrane region" description="Helical" evidence="12">
    <location>
        <begin position="65"/>
        <end position="88"/>
    </location>
</feature>
<keyword evidence="3" id="KW-0633">Potassium transport</keyword>
<evidence type="ECO:0000256" key="5">
    <source>
        <dbReference type="ARBA" id="ARBA00022826"/>
    </source>
</evidence>
<keyword evidence="5" id="KW-0631">Potassium channel</keyword>
<comment type="subcellular location">
    <subcellularLocation>
        <location evidence="1">Membrane</location>
        <topology evidence="1">Multi-pass membrane protein</topology>
    </subcellularLocation>
</comment>
<keyword evidence="2" id="KW-0813">Transport</keyword>
<dbReference type="SUPFAM" id="SSF81324">
    <property type="entry name" value="Voltage-gated potassium channels"/>
    <property type="match status" value="2"/>
</dbReference>
<feature type="domain" description="Ion transport" evidence="13">
    <location>
        <begin position="617"/>
        <end position="845"/>
    </location>
</feature>
<keyword evidence="11" id="KW-0407">Ion channel</keyword>
<feature type="transmembrane region" description="Helical" evidence="12">
    <location>
        <begin position="278"/>
        <end position="298"/>
    </location>
</feature>
<dbReference type="InterPro" id="IPR027359">
    <property type="entry name" value="Volt_channel_dom_sf"/>
</dbReference>
<keyword evidence="4 12" id="KW-0812">Transmembrane</keyword>
<dbReference type="Pfam" id="PF00520">
    <property type="entry name" value="Ion_trans"/>
    <property type="match status" value="2"/>
</dbReference>
<dbReference type="EMBL" id="DS566040">
    <property type="status" value="NOT_ANNOTATED_CDS"/>
    <property type="molecule type" value="Genomic_DNA"/>
</dbReference>
<dbReference type="Gene3D" id="1.20.120.350">
    <property type="entry name" value="Voltage-gated potassium channels. Chain C"/>
    <property type="match status" value="2"/>
</dbReference>
<feature type="transmembrane region" description="Helical" evidence="12">
    <location>
        <begin position="109"/>
        <end position="133"/>
    </location>
</feature>
<dbReference type="FunFam" id="1.20.120.350:FF:000103">
    <property type="entry name" value="Voltage-gated Ion Channel (VIC) Superfamily"/>
    <property type="match status" value="1"/>
</dbReference>
<feature type="transmembrane region" description="Helical" evidence="12">
    <location>
        <begin position="818"/>
        <end position="841"/>
    </location>
</feature>
<dbReference type="RefSeq" id="XP_067747608.1">
    <property type="nucleotide sequence ID" value="XM_067888357.1"/>
</dbReference>
<keyword evidence="7" id="KW-0630">Potassium</keyword>